<dbReference type="InterPro" id="IPR003661">
    <property type="entry name" value="HisK_dim/P_dom"/>
</dbReference>
<dbReference type="SUPFAM" id="SSF55785">
    <property type="entry name" value="PYP-like sensor domain (PAS domain)"/>
    <property type="match status" value="1"/>
</dbReference>
<keyword evidence="6 14" id="KW-0418">Kinase</keyword>
<dbReference type="Proteomes" id="UP000016368">
    <property type="component" value="Unassembled WGS sequence"/>
</dbReference>
<comment type="catalytic activity">
    <reaction evidence="1">
        <text>ATP + protein L-histidine = ADP + protein N-phospho-L-histidine.</text>
        <dbReference type="EC" id="2.7.13.3"/>
    </reaction>
</comment>
<feature type="region of interest" description="Disordered" evidence="9">
    <location>
        <begin position="877"/>
        <end position="903"/>
    </location>
</feature>
<evidence type="ECO:0000256" key="9">
    <source>
        <dbReference type="SAM" id="MobiDB-lite"/>
    </source>
</evidence>
<sequence>MFTPFAKLYAGLLRVLPIPQRLREWWNRQAPHRQDRYAMLAPLVAVLFFFTAIVVAVGYLRIEEMEREQEALRRDVEYAQQRLRLRLLERQEDLTRLAQQISNQELSTTQFRHRAEVILHLYPEIQGLSWVTPVSGRASSPSNAAPGERFRLRASQGYSPAAQALANYPSATASASASLTGSLDAFAQARELHQPAYARPWLMSADGPSWLNLFLPLQIQGRFGGVLLAEYSVDALYDYSISADVSARYATSLRSASGQVLAGSRVPRPKAATSSNGLTAWLGWAGQAEQQVLVSPAGTGLVLHAQAYRASQGLIGSSLFWLVTMLSVMTAWMLIANWRHTRRRVQAQRALLLETSFRRAMENSMPTGMRALDPQGRITYVNAAFCAMTGWSEQELVGAMPPFPFWPEDSHELLAARLEDELQGRITSSGLQVRIQRKDGSLFDARIHVSPLIDANGQQTGWMTSMTDITEPNRVREQLYASYERFTTVLEALDASVSVAPLGGGELLFANKMYRQWFGDQNLGHVQLSSQAGHGGMDTPAGAAARDRDNQDAVDDLAGLPASSLLDAADDPAEAENAEIHVETLDKWLEVRTRYLTWVDGRLAQMVIATDITPRRRAEEQAAAQAERAQTANRLITMGEMASSIAHELNQPLAAITNYCNGMISRIQARQITEEDLLGALDKTSRQAQRAGQIIQRIRAFVKRSEPKRVAFEAGALVDEAIELADIELRRNNVRLTRQIADGLPNLMVDPILIEQVLINLLKNAAEAIVQARRPLPQRRIDLQIQAAEVDGRPVVEFVVTDRGHGIAPEMMGHLYEAFHTTKAGGMGIGLSLCRSIVESHQGRMRAENLYNGPQAGTEAPEVVGCRFSFWLPLEPEPAREATTTRGDKPPSPSPQEDDRIRT</sequence>
<dbReference type="PROSITE" id="PS50112">
    <property type="entry name" value="PAS"/>
    <property type="match status" value="1"/>
</dbReference>
<dbReference type="InterPro" id="IPR000700">
    <property type="entry name" value="PAS-assoc_C"/>
</dbReference>
<dbReference type="InterPro" id="IPR035965">
    <property type="entry name" value="PAS-like_dom_sf"/>
</dbReference>
<evidence type="ECO:0000259" key="11">
    <source>
        <dbReference type="PROSITE" id="PS50109"/>
    </source>
</evidence>
<evidence type="ECO:0000256" key="8">
    <source>
        <dbReference type="ARBA" id="ARBA00023012"/>
    </source>
</evidence>
<dbReference type="Gene3D" id="3.30.450.20">
    <property type="entry name" value="PAS domain"/>
    <property type="match status" value="2"/>
</dbReference>
<dbReference type="InterPro" id="IPR036097">
    <property type="entry name" value="HisK_dim/P_sf"/>
</dbReference>
<dbReference type="eggNOG" id="COG3452">
    <property type="taxonomic scope" value="Bacteria"/>
</dbReference>
<dbReference type="Gene3D" id="1.10.287.130">
    <property type="match status" value="1"/>
</dbReference>
<keyword evidence="10" id="KW-0812">Transmembrane</keyword>
<evidence type="ECO:0000256" key="7">
    <source>
        <dbReference type="ARBA" id="ARBA00022840"/>
    </source>
</evidence>
<name>F3KVM3_9BURK</name>
<dbReference type="PANTHER" id="PTHR43065:SF42">
    <property type="entry name" value="TWO-COMPONENT SENSOR PPRA"/>
    <property type="match status" value="1"/>
</dbReference>
<evidence type="ECO:0000256" key="2">
    <source>
        <dbReference type="ARBA" id="ARBA00012438"/>
    </source>
</evidence>
<reference evidence="14 15" key="1">
    <citation type="journal article" date="2011" name="EMBO J.">
        <title>Structural diversity of bacterial flagellar motors.</title>
        <authorList>
            <person name="Chen S."/>
            <person name="Beeby M."/>
            <person name="Murphy G.E."/>
            <person name="Leadbetter J.R."/>
            <person name="Hendrixson D.R."/>
            <person name="Briegel A."/>
            <person name="Li Z."/>
            <person name="Shi J."/>
            <person name="Tocheva E.I."/>
            <person name="Muller A."/>
            <person name="Dobro M.J."/>
            <person name="Jensen G.J."/>
        </authorList>
    </citation>
    <scope>NUCLEOTIDE SEQUENCE [LARGE SCALE GENOMIC DNA]</scope>
    <source>
        <strain evidence="14 15">ATCC 19624</strain>
    </source>
</reference>
<dbReference type="GO" id="GO:0005524">
    <property type="term" value="F:ATP binding"/>
    <property type="evidence" value="ECO:0007669"/>
    <property type="project" value="UniProtKB-KW"/>
</dbReference>
<keyword evidence="4" id="KW-0808">Transferase</keyword>
<keyword evidence="7" id="KW-0067">ATP-binding</keyword>
<proteinExistence type="predicted"/>
<dbReference type="GO" id="GO:0000155">
    <property type="term" value="F:phosphorelay sensor kinase activity"/>
    <property type="evidence" value="ECO:0007669"/>
    <property type="project" value="InterPro"/>
</dbReference>
<dbReference type="SMART" id="SM00091">
    <property type="entry name" value="PAS"/>
    <property type="match status" value="1"/>
</dbReference>
<dbReference type="SMART" id="SM00387">
    <property type="entry name" value="HATPase_c"/>
    <property type="match status" value="1"/>
</dbReference>
<dbReference type="InterPro" id="IPR004358">
    <property type="entry name" value="Sig_transdc_His_kin-like_C"/>
</dbReference>
<dbReference type="Pfam" id="PF00989">
    <property type="entry name" value="PAS"/>
    <property type="match status" value="1"/>
</dbReference>
<dbReference type="NCBIfam" id="TIGR00229">
    <property type="entry name" value="sensory_box"/>
    <property type="match status" value="1"/>
</dbReference>
<keyword evidence="8" id="KW-0902">Two-component regulatory system</keyword>
<dbReference type="EC" id="2.7.13.3" evidence="2"/>
<keyword evidence="5" id="KW-0547">Nucleotide-binding</keyword>
<feature type="transmembrane region" description="Helical" evidence="10">
    <location>
        <begin position="319"/>
        <end position="338"/>
    </location>
</feature>
<evidence type="ECO:0000313" key="15">
    <source>
        <dbReference type="Proteomes" id="UP000016368"/>
    </source>
</evidence>
<dbReference type="Pfam" id="PF02518">
    <property type="entry name" value="HATPase_c"/>
    <property type="match status" value="1"/>
</dbReference>
<dbReference type="PRINTS" id="PR00344">
    <property type="entry name" value="BCTRLSENSOR"/>
</dbReference>
<dbReference type="GO" id="GO:0006355">
    <property type="term" value="P:regulation of DNA-templated transcription"/>
    <property type="evidence" value="ECO:0007669"/>
    <property type="project" value="InterPro"/>
</dbReference>
<dbReference type="InterPro" id="IPR005467">
    <property type="entry name" value="His_kinase_dom"/>
</dbReference>
<dbReference type="InterPro" id="IPR036890">
    <property type="entry name" value="HATPase_C_sf"/>
</dbReference>
<dbReference type="InterPro" id="IPR003594">
    <property type="entry name" value="HATPase_dom"/>
</dbReference>
<dbReference type="Pfam" id="PF00512">
    <property type="entry name" value="HisKA"/>
    <property type="match status" value="1"/>
</dbReference>
<keyword evidence="15" id="KW-1185">Reference proteome</keyword>
<dbReference type="RefSeq" id="WP_006298597.1">
    <property type="nucleotide sequence ID" value="NZ_AEGR01000079.1"/>
</dbReference>
<dbReference type="AlphaFoldDB" id="F3KVM3"/>
<evidence type="ECO:0000259" key="12">
    <source>
        <dbReference type="PROSITE" id="PS50112"/>
    </source>
</evidence>
<evidence type="ECO:0000256" key="5">
    <source>
        <dbReference type="ARBA" id="ARBA00022741"/>
    </source>
</evidence>
<protein>
    <recommendedName>
        <fullName evidence="2">histidine kinase</fullName>
        <ecNumber evidence="2">2.7.13.3</ecNumber>
    </recommendedName>
</protein>
<gene>
    <name evidence="14" type="ORF">HGR_12552</name>
</gene>
<dbReference type="SMART" id="SM00388">
    <property type="entry name" value="HisKA"/>
    <property type="match status" value="1"/>
</dbReference>
<evidence type="ECO:0000256" key="4">
    <source>
        <dbReference type="ARBA" id="ARBA00022679"/>
    </source>
</evidence>
<dbReference type="Gene3D" id="3.30.565.10">
    <property type="entry name" value="Histidine kinase-like ATPase, C-terminal domain"/>
    <property type="match status" value="1"/>
</dbReference>
<dbReference type="InterPro" id="IPR000014">
    <property type="entry name" value="PAS"/>
</dbReference>
<dbReference type="EMBL" id="AEGR01000079">
    <property type="protein sequence ID" value="EGI76162.1"/>
    <property type="molecule type" value="Genomic_DNA"/>
</dbReference>
<feature type="transmembrane region" description="Helical" evidence="10">
    <location>
        <begin position="37"/>
        <end position="60"/>
    </location>
</feature>
<evidence type="ECO:0000313" key="14">
    <source>
        <dbReference type="EMBL" id="EGI76162.1"/>
    </source>
</evidence>
<dbReference type="PROSITE" id="PS50113">
    <property type="entry name" value="PAC"/>
    <property type="match status" value="1"/>
</dbReference>
<dbReference type="PANTHER" id="PTHR43065">
    <property type="entry name" value="SENSOR HISTIDINE KINASE"/>
    <property type="match status" value="1"/>
</dbReference>
<dbReference type="eggNOG" id="COG4191">
    <property type="taxonomic scope" value="Bacteria"/>
</dbReference>
<evidence type="ECO:0000256" key="1">
    <source>
        <dbReference type="ARBA" id="ARBA00000085"/>
    </source>
</evidence>
<feature type="domain" description="Histidine kinase" evidence="11">
    <location>
        <begin position="644"/>
        <end position="876"/>
    </location>
</feature>
<dbReference type="PROSITE" id="PS50109">
    <property type="entry name" value="HIS_KIN"/>
    <property type="match status" value="1"/>
</dbReference>
<dbReference type="SUPFAM" id="SSF55874">
    <property type="entry name" value="ATPase domain of HSP90 chaperone/DNA topoisomerase II/histidine kinase"/>
    <property type="match status" value="1"/>
</dbReference>
<organism evidence="14 15">
    <name type="scientific">Hylemonella gracilis ATCC 19624</name>
    <dbReference type="NCBI Taxonomy" id="887062"/>
    <lineage>
        <taxon>Bacteria</taxon>
        <taxon>Pseudomonadati</taxon>
        <taxon>Pseudomonadota</taxon>
        <taxon>Betaproteobacteria</taxon>
        <taxon>Burkholderiales</taxon>
        <taxon>Comamonadaceae</taxon>
        <taxon>Hylemonella</taxon>
    </lineage>
</organism>
<dbReference type="InterPro" id="IPR001610">
    <property type="entry name" value="PAC"/>
</dbReference>
<evidence type="ECO:0000256" key="10">
    <source>
        <dbReference type="SAM" id="Phobius"/>
    </source>
</evidence>
<evidence type="ECO:0000256" key="6">
    <source>
        <dbReference type="ARBA" id="ARBA00022777"/>
    </source>
</evidence>
<evidence type="ECO:0000259" key="13">
    <source>
        <dbReference type="PROSITE" id="PS50113"/>
    </source>
</evidence>
<dbReference type="CDD" id="cd00130">
    <property type="entry name" value="PAS"/>
    <property type="match status" value="1"/>
</dbReference>
<feature type="domain" description="PAS" evidence="12">
    <location>
        <begin position="353"/>
        <end position="425"/>
    </location>
</feature>
<accession>F3KVM3</accession>
<dbReference type="SUPFAM" id="SSF47384">
    <property type="entry name" value="Homodimeric domain of signal transducing histidine kinase"/>
    <property type="match status" value="1"/>
</dbReference>
<dbReference type="CDD" id="cd00082">
    <property type="entry name" value="HisKA"/>
    <property type="match status" value="1"/>
</dbReference>
<dbReference type="InterPro" id="IPR013767">
    <property type="entry name" value="PAS_fold"/>
</dbReference>
<comment type="caution">
    <text evidence="14">The sequence shown here is derived from an EMBL/GenBank/DDBJ whole genome shotgun (WGS) entry which is preliminary data.</text>
</comment>
<dbReference type="STRING" id="887062.HGR_12552"/>
<keyword evidence="3" id="KW-0597">Phosphoprotein</keyword>
<evidence type="ECO:0000256" key="3">
    <source>
        <dbReference type="ARBA" id="ARBA00022553"/>
    </source>
</evidence>
<feature type="domain" description="PAC" evidence="13">
    <location>
        <begin position="429"/>
        <end position="481"/>
    </location>
</feature>
<keyword evidence="10" id="KW-1133">Transmembrane helix</keyword>
<keyword evidence="10" id="KW-0472">Membrane</keyword>
<dbReference type="SMART" id="SM00086">
    <property type="entry name" value="PAC"/>
    <property type="match status" value="1"/>
</dbReference>